<dbReference type="Pfam" id="PF02954">
    <property type="entry name" value="HTH_8"/>
    <property type="match status" value="1"/>
</dbReference>
<dbReference type="AlphaFoldDB" id="A0A2P1PYN4"/>
<sequence length="88" mass="9861">MTTPSHRLETSEFSTAPVLRECVAKAVRRYLAQAGDEVAEDLYRLVMREVEGPLFQEVLKHFEGNLTQSAATLGISRATLRKKLEELG</sequence>
<name>A0A2P1PYN4_9GAMM</name>
<comment type="similarity">
    <text evidence="1">Belongs to the transcriptional regulatory Fis family.</text>
</comment>
<evidence type="ECO:0000313" key="5">
    <source>
        <dbReference type="EMBL" id="AVP99951.1"/>
    </source>
</evidence>
<dbReference type="Gene3D" id="1.10.10.60">
    <property type="entry name" value="Homeodomain-like"/>
    <property type="match status" value="1"/>
</dbReference>
<dbReference type="InterPro" id="IPR005412">
    <property type="entry name" value="Fis_DNA-bd"/>
</dbReference>
<dbReference type="InterPro" id="IPR050207">
    <property type="entry name" value="Trans_regulatory_Fis"/>
</dbReference>
<dbReference type="GO" id="GO:0043565">
    <property type="term" value="F:sequence-specific DNA binding"/>
    <property type="evidence" value="ECO:0007669"/>
    <property type="project" value="InterPro"/>
</dbReference>
<evidence type="ECO:0000259" key="4">
    <source>
        <dbReference type="Pfam" id="PF02954"/>
    </source>
</evidence>
<dbReference type="PANTHER" id="PTHR47918">
    <property type="entry name" value="DNA-BINDING PROTEIN FIS"/>
    <property type="match status" value="1"/>
</dbReference>
<accession>A0A2P1PYN4</accession>
<gene>
    <name evidence="5" type="ORF">C7S18_01230</name>
</gene>
<keyword evidence="2" id="KW-0238">DNA-binding</keyword>
<dbReference type="OrthoDB" id="9802388at2"/>
<dbReference type="PRINTS" id="PR01590">
    <property type="entry name" value="HTHFIS"/>
</dbReference>
<dbReference type="SUPFAM" id="SSF46689">
    <property type="entry name" value="Homeodomain-like"/>
    <property type="match status" value="1"/>
</dbReference>
<dbReference type="InterPro" id="IPR002197">
    <property type="entry name" value="HTH_Fis"/>
</dbReference>
<organism evidence="5 6">
    <name type="scientific">Ahniella affigens</name>
    <dbReference type="NCBI Taxonomy" id="2021234"/>
    <lineage>
        <taxon>Bacteria</taxon>
        <taxon>Pseudomonadati</taxon>
        <taxon>Pseudomonadota</taxon>
        <taxon>Gammaproteobacteria</taxon>
        <taxon>Lysobacterales</taxon>
        <taxon>Rhodanobacteraceae</taxon>
        <taxon>Ahniella</taxon>
    </lineage>
</organism>
<evidence type="ECO:0000256" key="1">
    <source>
        <dbReference type="ARBA" id="ARBA00008559"/>
    </source>
</evidence>
<dbReference type="InterPro" id="IPR009057">
    <property type="entry name" value="Homeodomain-like_sf"/>
</dbReference>
<reference evidence="5 6" key="2">
    <citation type="submission" date="2018-03" db="EMBL/GenBank/DDBJ databases">
        <authorList>
            <person name="Keele B.F."/>
        </authorList>
    </citation>
    <scope>NUCLEOTIDE SEQUENCE [LARGE SCALE GENOMIC DNA]</scope>
    <source>
        <strain evidence="5 6">D13</strain>
    </source>
</reference>
<dbReference type="EMBL" id="CP027860">
    <property type="protein sequence ID" value="AVP99951.1"/>
    <property type="molecule type" value="Genomic_DNA"/>
</dbReference>
<dbReference type="PIRSF" id="PIRSF002097">
    <property type="entry name" value="DNA-binding_Fis"/>
    <property type="match status" value="1"/>
</dbReference>
<feature type="domain" description="DNA binding HTH" evidence="4">
    <location>
        <begin position="47"/>
        <end position="86"/>
    </location>
</feature>
<reference evidence="5 6" key="1">
    <citation type="submission" date="2018-03" db="EMBL/GenBank/DDBJ databases">
        <title>Ahniella affigens gen. nov., sp. nov., a gammaproteobacterium isolated from sandy soil near a stream.</title>
        <authorList>
            <person name="Ko Y."/>
            <person name="Kim J.-H."/>
        </authorList>
    </citation>
    <scope>NUCLEOTIDE SEQUENCE [LARGE SCALE GENOMIC DNA]</scope>
    <source>
        <strain evidence="5 6">D13</strain>
    </source>
</reference>
<dbReference type="Proteomes" id="UP000241074">
    <property type="component" value="Chromosome"/>
</dbReference>
<evidence type="ECO:0000256" key="2">
    <source>
        <dbReference type="ARBA" id="ARBA00023125"/>
    </source>
</evidence>
<evidence type="ECO:0000256" key="3">
    <source>
        <dbReference type="ARBA" id="ARBA00029540"/>
    </source>
</evidence>
<keyword evidence="6" id="KW-1185">Reference proteome</keyword>
<evidence type="ECO:0000313" key="6">
    <source>
        <dbReference type="Proteomes" id="UP000241074"/>
    </source>
</evidence>
<dbReference type="PRINTS" id="PR01591">
    <property type="entry name" value="DNABINDNGFIS"/>
</dbReference>
<protein>
    <recommendedName>
        <fullName evidence="3">Putative Fis-like DNA-binding protein</fullName>
    </recommendedName>
</protein>
<dbReference type="PANTHER" id="PTHR47918:SF1">
    <property type="entry name" value="DNA-BINDING PROTEIN FIS"/>
    <property type="match status" value="1"/>
</dbReference>
<dbReference type="GO" id="GO:0006355">
    <property type="term" value="P:regulation of DNA-templated transcription"/>
    <property type="evidence" value="ECO:0007669"/>
    <property type="project" value="InterPro"/>
</dbReference>
<dbReference type="KEGG" id="xba:C7S18_01230"/>
<proteinExistence type="inferred from homology"/>